<sequence>MGNGTASYANEQEDFIIRLCEWKPLPLILFKTFTTVDLADFAAKCQENRYGLKGKSVHLSISLKNQSKVVWRRFNRKELLANSDGVPPNYEKRMKLNFSDWSLTIHNLEVNDSGLYEALTNWERDTVAAFTLSVENTVSEPVIEVIPHDVNSSAGVCRATVNCSVDGSWASYDCDQSRCEKKTNASINITVTVLDSRGFQCHVNNNVSKNHSRAVNIMCHEKLQSDLPSPPHLISWIAVTVGASVALGLFIGFIVVIVKKRESSKVYPQSSHAVTGRSINTVIEQHETIYSTVQKPDAFQNPPGNNTDSNTEGTVYDIPTRHNKACQVHSVVVENQEQQRSGHDRTVKVKATVHQAAEPDSEQMNTVYCKLGEI</sequence>
<organism evidence="7 8">
    <name type="scientific">Anabarilius grahami</name>
    <name type="common">Kanglang fish</name>
    <name type="synonym">Barilius grahami</name>
    <dbReference type="NCBI Taxonomy" id="495550"/>
    <lineage>
        <taxon>Eukaryota</taxon>
        <taxon>Metazoa</taxon>
        <taxon>Chordata</taxon>
        <taxon>Craniata</taxon>
        <taxon>Vertebrata</taxon>
        <taxon>Euteleostomi</taxon>
        <taxon>Actinopterygii</taxon>
        <taxon>Neopterygii</taxon>
        <taxon>Teleostei</taxon>
        <taxon>Ostariophysi</taxon>
        <taxon>Cypriniformes</taxon>
        <taxon>Xenocyprididae</taxon>
        <taxon>Xenocypridinae</taxon>
        <taxon>Xenocypridinae incertae sedis</taxon>
        <taxon>Anabarilius</taxon>
    </lineage>
</organism>
<proteinExistence type="predicted"/>
<reference evidence="7 8" key="1">
    <citation type="submission" date="2018-10" db="EMBL/GenBank/DDBJ databases">
        <title>Genome assembly for a Yunnan-Guizhou Plateau 3E fish, Anabarilius grahami (Regan), and its evolutionary and genetic applications.</title>
        <authorList>
            <person name="Jiang W."/>
        </authorList>
    </citation>
    <scope>NUCLEOTIDE SEQUENCE [LARGE SCALE GENOMIC DNA]</scope>
    <source>
        <strain evidence="7">AG-KIZ</strain>
        <tissue evidence="7">Muscle</tissue>
    </source>
</reference>
<keyword evidence="5" id="KW-1133">Transmembrane helix</keyword>
<feature type="transmembrane region" description="Helical" evidence="5">
    <location>
        <begin position="233"/>
        <end position="258"/>
    </location>
</feature>
<dbReference type="Gene3D" id="2.60.40.10">
    <property type="entry name" value="Immunoglobulins"/>
    <property type="match status" value="1"/>
</dbReference>
<evidence type="ECO:0000256" key="2">
    <source>
        <dbReference type="ARBA" id="ARBA00022729"/>
    </source>
</evidence>
<gene>
    <name evidence="7" type="ORF">DPX16_9084</name>
</gene>
<evidence type="ECO:0000256" key="3">
    <source>
        <dbReference type="ARBA" id="ARBA00023136"/>
    </source>
</evidence>
<dbReference type="GO" id="GO:0005911">
    <property type="term" value="C:cell-cell junction"/>
    <property type="evidence" value="ECO:0007669"/>
    <property type="project" value="TreeGrafter"/>
</dbReference>
<feature type="domain" description="Immunoglobulin" evidence="6">
    <location>
        <begin position="46"/>
        <end position="135"/>
    </location>
</feature>
<dbReference type="AlphaFoldDB" id="A0A3N0YJG0"/>
<keyword evidence="5" id="KW-0812">Transmembrane</keyword>
<dbReference type="OrthoDB" id="8955135at2759"/>
<accession>A0A3N0YJG0</accession>
<evidence type="ECO:0000256" key="1">
    <source>
        <dbReference type="ARBA" id="ARBA00004370"/>
    </source>
</evidence>
<evidence type="ECO:0000313" key="8">
    <source>
        <dbReference type="Proteomes" id="UP000281406"/>
    </source>
</evidence>
<dbReference type="PANTHER" id="PTHR12080">
    <property type="entry name" value="SIGNALING LYMPHOCYTIC ACTIVATION MOLECULE"/>
    <property type="match status" value="1"/>
</dbReference>
<keyword evidence="4" id="KW-0325">Glycoprotein</keyword>
<dbReference type="InterPro" id="IPR015631">
    <property type="entry name" value="CD2/SLAM_rcpt"/>
</dbReference>
<dbReference type="InterPro" id="IPR036179">
    <property type="entry name" value="Ig-like_dom_sf"/>
</dbReference>
<name>A0A3N0YJG0_ANAGA</name>
<dbReference type="PANTHER" id="PTHR12080:SF59">
    <property type="entry name" value="HEPATIC AND GLIAL CELL ADHESION MOLECULE"/>
    <property type="match status" value="1"/>
</dbReference>
<dbReference type="SUPFAM" id="SSF48726">
    <property type="entry name" value="Immunoglobulin"/>
    <property type="match status" value="1"/>
</dbReference>
<evidence type="ECO:0000259" key="6">
    <source>
        <dbReference type="SMART" id="SM00409"/>
    </source>
</evidence>
<dbReference type="EMBL" id="RJVU01038599">
    <property type="protein sequence ID" value="ROL46349.1"/>
    <property type="molecule type" value="Genomic_DNA"/>
</dbReference>
<protein>
    <recommendedName>
        <fullName evidence="6">Immunoglobulin domain-containing protein</fullName>
    </recommendedName>
</protein>
<dbReference type="Proteomes" id="UP000281406">
    <property type="component" value="Unassembled WGS sequence"/>
</dbReference>
<dbReference type="GO" id="GO:0016020">
    <property type="term" value="C:membrane"/>
    <property type="evidence" value="ECO:0007669"/>
    <property type="project" value="UniProtKB-SubCell"/>
</dbReference>
<dbReference type="InterPro" id="IPR003599">
    <property type="entry name" value="Ig_sub"/>
</dbReference>
<dbReference type="SMART" id="SM00409">
    <property type="entry name" value="IG"/>
    <property type="match status" value="1"/>
</dbReference>
<keyword evidence="8" id="KW-1185">Reference proteome</keyword>
<evidence type="ECO:0000313" key="7">
    <source>
        <dbReference type="EMBL" id="ROL46349.1"/>
    </source>
</evidence>
<keyword evidence="2" id="KW-0732">Signal</keyword>
<evidence type="ECO:0000256" key="5">
    <source>
        <dbReference type="SAM" id="Phobius"/>
    </source>
</evidence>
<comment type="caution">
    <text evidence="7">The sequence shown here is derived from an EMBL/GenBank/DDBJ whole genome shotgun (WGS) entry which is preliminary data.</text>
</comment>
<comment type="subcellular location">
    <subcellularLocation>
        <location evidence="1">Membrane</location>
    </subcellularLocation>
</comment>
<evidence type="ECO:0000256" key="4">
    <source>
        <dbReference type="ARBA" id="ARBA00023180"/>
    </source>
</evidence>
<keyword evidence="3 5" id="KW-0472">Membrane</keyword>
<dbReference type="InterPro" id="IPR013783">
    <property type="entry name" value="Ig-like_fold"/>
</dbReference>